<comment type="caution">
    <text evidence="3">The sequence shown here is derived from an EMBL/GenBank/DDBJ whole genome shotgun (WGS) entry which is preliminary data.</text>
</comment>
<keyword evidence="2" id="KW-0812">Transmembrane</keyword>
<feature type="transmembrane region" description="Helical" evidence="2">
    <location>
        <begin position="33"/>
        <end position="55"/>
    </location>
</feature>
<accession>A0A8H3LBF5</accession>
<evidence type="ECO:0000256" key="2">
    <source>
        <dbReference type="SAM" id="Phobius"/>
    </source>
</evidence>
<feature type="region of interest" description="Disordered" evidence="1">
    <location>
        <begin position="246"/>
        <end position="276"/>
    </location>
</feature>
<evidence type="ECO:0000256" key="1">
    <source>
        <dbReference type="SAM" id="MobiDB-lite"/>
    </source>
</evidence>
<evidence type="ECO:0000313" key="3">
    <source>
        <dbReference type="EMBL" id="GES84054.1"/>
    </source>
</evidence>
<dbReference type="OrthoDB" id="2326405at2759"/>
<dbReference type="Proteomes" id="UP000615446">
    <property type="component" value="Unassembled WGS sequence"/>
</dbReference>
<feature type="transmembrane region" description="Helical" evidence="2">
    <location>
        <begin position="147"/>
        <end position="172"/>
    </location>
</feature>
<feature type="transmembrane region" description="Helical" evidence="2">
    <location>
        <begin position="76"/>
        <end position="95"/>
    </location>
</feature>
<protein>
    <submittedName>
        <fullName evidence="3">Uncharacterized protein</fullName>
    </submittedName>
</protein>
<proteinExistence type="predicted"/>
<keyword evidence="2" id="KW-1133">Transmembrane helix</keyword>
<dbReference type="AlphaFoldDB" id="A0A8H3LBF5"/>
<name>A0A8H3LBF5_9GLOM</name>
<gene>
    <name evidence="3" type="ORF">RCL2_001119400</name>
</gene>
<feature type="compositionally biased region" description="Polar residues" evidence="1">
    <location>
        <begin position="266"/>
        <end position="276"/>
    </location>
</feature>
<keyword evidence="2" id="KW-0472">Membrane</keyword>
<evidence type="ECO:0000313" key="4">
    <source>
        <dbReference type="Proteomes" id="UP000615446"/>
    </source>
</evidence>
<dbReference type="EMBL" id="BLAL01000075">
    <property type="protein sequence ID" value="GES84054.1"/>
    <property type="molecule type" value="Genomic_DNA"/>
</dbReference>
<organism evidence="3 4">
    <name type="scientific">Rhizophagus clarus</name>
    <dbReference type="NCBI Taxonomy" id="94130"/>
    <lineage>
        <taxon>Eukaryota</taxon>
        <taxon>Fungi</taxon>
        <taxon>Fungi incertae sedis</taxon>
        <taxon>Mucoromycota</taxon>
        <taxon>Glomeromycotina</taxon>
        <taxon>Glomeromycetes</taxon>
        <taxon>Glomerales</taxon>
        <taxon>Glomeraceae</taxon>
        <taxon>Rhizophagus</taxon>
    </lineage>
</organism>
<reference evidence="3" key="1">
    <citation type="submission" date="2019-10" db="EMBL/GenBank/DDBJ databases">
        <title>Conservation and host-specific expression of non-tandemly repeated heterogenous ribosome RNA gene in arbuscular mycorrhizal fungi.</title>
        <authorList>
            <person name="Maeda T."/>
            <person name="Kobayashi Y."/>
            <person name="Nakagawa T."/>
            <person name="Ezawa T."/>
            <person name="Yamaguchi K."/>
            <person name="Bino T."/>
            <person name="Nishimoto Y."/>
            <person name="Shigenobu S."/>
            <person name="Kawaguchi M."/>
        </authorList>
    </citation>
    <scope>NUCLEOTIDE SEQUENCE</scope>
    <source>
        <strain evidence="3">HR1</strain>
    </source>
</reference>
<feature type="transmembrane region" description="Helical" evidence="2">
    <location>
        <begin position="115"/>
        <end position="135"/>
    </location>
</feature>
<sequence>MLLEIFADIITINENSKEGNLENFVPQLKFSSLILWNFSLAMKSLATFIAFTRYFPLTNALSKEEIMSHRFFNFSVYFNLLSGIMIYPSLMHISIEAGLLYDIHAIQQFRDLISRIYNIIGFLACEIISLFIYNLSQLAGKFLQKSFWATTIIFGFIILSSSAVYLITIMILSHVQQDNNNSTNLPNGKNHTLSDFTNLNVNEEPRKQSKPPGFSSIRLHGLFKKHNVATPIPTYVRGGDFVDVELGDNSDEKTRKSGGGVIAESTELNRTEQPND</sequence>